<sequence>MQTQETNAKSDMQALETRAVTAEAAQESNATTIRELQTTIEGLSTSALFKRTQELSKQIRDLETQLHRLGPWIYDKRFAH</sequence>
<name>T0QCB4_SAPDV</name>
<dbReference type="EMBL" id="JH767151">
    <property type="protein sequence ID" value="EQC35509.1"/>
    <property type="molecule type" value="Genomic_DNA"/>
</dbReference>
<dbReference type="VEuPathDB" id="FungiDB:SDRG_07217"/>
<keyword evidence="2" id="KW-1185">Reference proteome</keyword>
<reference evidence="1 2" key="1">
    <citation type="submission" date="2012-04" db="EMBL/GenBank/DDBJ databases">
        <title>The Genome Sequence of Saprolegnia declina VS20.</title>
        <authorList>
            <consortium name="The Broad Institute Genome Sequencing Platform"/>
            <person name="Russ C."/>
            <person name="Nusbaum C."/>
            <person name="Tyler B."/>
            <person name="van West P."/>
            <person name="Dieguez-Uribeondo J."/>
            <person name="de Bruijn I."/>
            <person name="Tripathy S."/>
            <person name="Jiang R."/>
            <person name="Young S.K."/>
            <person name="Zeng Q."/>
            <person name="Gargeya S."/>
            <person name="Fitzgerald M."/>
            <person name="Haas B."/>
            <person name="Abouelleil A."/>
            <person name="Alvarado L."/>
            <person name="Arachchi H.M."/>
            <person name="Berlin A."/>
            <person name="Chapman S.B."/>
            <person name="Goldberg J."/>
            <person name="Griggs A."/>
            <person name="Gujja S."/>
            <person name="Hansen M."/>
            <person name="Howarth C."/>
            <person name="Imamovic A."/>
            <person name="Larimer J."/>
            <person name="McCowen C."/>
            <person name="Montmayeur A."/>
            <person name="Murphy C."/>
            <person name="Neiman D."/>
            <person name="Pearson M."/>
            <person name="Priest M."/>
            <person name="Roberts A."/>
            <person name="Saif S."/>
            <person name="Shea T."/>
            <person name="Sisk P."/>
            <person name="Sykes S."/>
            <person name="Wortman J."/>
            <person name="Nusbaum C."/>
            <person name="Birren B."/>
        </authorList>
    </citation>
    <scope>NUCLEOTIDE SEQUENCE [LARGE SCALE GENOMIC DNA]</scope>
    <source>
        <strain evidence="1 2">VS20</strain>
    </source>
</reference>
<evidence type="ECO:0000313" key="1">
    <source>
        <dbReference type="EMBL" id="EQC35509.1"/>
    </source>
</evidence>
<dbReference type="Proteomes" id="UP000030762">
    <property type="component" value="Unassembled WGS sequence"/>
</dbReference>
<accession>T0QCB4</accession>
<organism evidence="1 2">
    <name type="scientific">Saprolegnia diclina (strain VS20)</name>
    <dbReference type="NCBI Taxonomy" id="1156394"/>
    <lineage>
        <taxon>Eukaryota</taxon>
        <taxon>Sar</taxon>
        <taxon>Stramenopiles</taxon>
        <taxon>Oomycota</taxon>
        <taxon>Saprolegniomycetes</taxon>
        <taxon>Saprolegniales</taxon>
        <taxon>Saprolegniaceae</taxon>
        <taxon>Saprolegnia</taxon>
    </lineage>
</organism>
<proteinExistence type="predicted"/>
<gene>
    <name evidence="1" type="ORF">SDRG_07217</name>
</gene>
<dbReference type="RefSeq" id="XP_008611259.1">
    <property type="nucleotide sequence ID" value="XM_008613037.1"/>
</dbReference>
<protein>
    <submittedName>
        <fullName evidence="1">Uncharacterized protein</fullName>
    </submittedName>
</protein>
<dbReference type="AlphaFoldDB" id="T0QCB4"/>
<dbReference type="GeneID" id="19947944"/>
<evidence type="ECO:0000313" key="2">
    <source>
        <dbReference type="Proteomes" id="UP000030762"/>
    </source>
</evidence>
<dbReference type="InParanoid" id="T0QCB4"/>